<dbReference type="Proteomes" id="UP000029499">
    <property type="component" value="Chromosome"/>
</dbReference>
<dbReference type="eggNOG" id="ENOG502ZP9T">
    <property type="taxonomic scope" value="Bacteria"/>
</dbReference>
<proteinExistence type="predicted"/>
<dbReference type="KEGG" id="prh:LT40_16740"/>
<accession>A0A089ZR86</accession>
<reference evidence="2 3" key="1">
    <citation type="journal article" date="2015" name="J. Biotechnol.">
        <title>Complete genome sequence of Pseudomonas rhizosphaerae IH5T (=DSM 16299T), a phosphate-solubilizing rhizobacterium for bacterial biofertilizer.</title>
        <authorList>
            <person name="Kwak Y."/>
            <person name="Jung B.K."/>
            <person name="Shin J.H."/>
        </authorList>
    </citation>
    <scope>NUCLEOTIDE SEQUENCE [LARGE SCALE GENOMIC DNA]</scope>
    <source>
        <strain evidence="2">DSM 16299</strain>
    </source>
</reference>
<organism evidence="2 3">
    <name type="scientific">Pseudomonas rhizosphaerae</name>
    <dbReference type="NCBI Taxonomy" id="216142"/>
    <lineage>
        <taxon>Bacteria</taxon>
        <taxon>Pseudomonadati</taxon>
        <taxon>Pseudomonadota</taxon>
        <taxon>Gammaproteobacteria</taxon>
        <taxon>Pseudomonadales</taxon>
        <taxon>Pseudomonadaceae</taxon>
        <taxon>Pseudomonas</taxon>
    </lineage>
</organism>
<dbReference type="OrthoDB" id="6935985at2"/>
<evidence type="ECO:0000313" key="3">
    <source>
        <dbReference type="Proteomes" id="UP000029499"/>
    </source>
</evidence>
<sequence length="244" mass="26186">MRHALALSLAALLLGGCASHENVDPNGVWINQKAIDAAAKGASLRQALLANGPTLEWSIDTVAGQARFSNGFEEGEGKLLPQADGEFKVDFYDNGEDTLKIDGDTLQQAASENTPMQTFSKSATPARADTPVGATFEQALYTAYMGGDWKVVEGPGQGGVAHFLPDGRIDGLAGLDRYALCLAGDCAAMSGEFDSLWLEQQQRGNAFIFRRNGNQLEILQALNQALDDEMPNLVPGTRRWLLSK</sequence>
<dbReference type="PROSITE" id="PS51257">
    <property type="entry name" value="PROKAR_LIPOPROTEIN"/>
    <property type="match status" value="1"/>
</dbReference>
<keyword evidence="3" id="KW-1185">Reference proteome</keyword>
<evidence type="ECO:0000313" key="2">
    <source>
        <dbReference type="EMBL" id="AIS18946.1"/>
    </source>
</evidence>
<dbReference type="STRING" id="216142.LT40_16740"/>
<protein>
    <submittedName>
        <fullName evidence="2">Lipoprotein</fullName>
    </submittedName>
</protein>
<keyword evidence="2" id="KW-0449">Lipoprotein</keyword>
<feature type="chain" id="PRO_5001852600" evidence="1">
    <location>
        <begin position="21"/>
        <end position="244"/>
    </location>
</feature>
<dbReference type="HOGENOM" id="CLU_099441_0_0_6"/>
<dbReference type="RefSeq" id="WP_043192176.1">
    <property type="nucleotide sequence ID" value="NZ_CP009533.1"/>
</dbReference>
<dbReference type="AlphaFoldDB" id="A0A089ZR86"/>
<gene>
    <name evidence="2" type="ORF">LT40_16740</name>
</gene>
<evidence type="ECO:0000256" key="1">
    <source>
        <dbReference type="SAM" id="SignalP"/>
    </source>
</evidence>
<feature type="signal peptide" evidence="1">
    <location>
        <begin position="1"/>
        <end position="20"/>
    </location>
</feature>
<dbReference type="EMBL" id="CP009533">
    <property type="protein sequence ID" value="AIS18946.1"/>
    <property type="molecule type" value="Genomic_DNA"/>
</dbReference>
<name>A0A089ZR86_9PSED</name>
<keyword evidence="1" id="KW-0732">Signal</keyword>